<dbReference type="PANTHER" id="PTHR21340:SF7">
    <property type="entry name" value="NUDIX HYDROLASE DOMAIN-CONTAINING PROTEIN"/>
    <property type="match status" value="1"/>
</dbReference>
<proteinExistence type="predicted"/>
<dbReference type="InterPro" id="IPR051325">
    <property type="entry name" value="Nudix_hydrolase_domain"/>
</dbReference>
<dbReference type="GO" id="GO:0006754">
    <property type="term" value="P:ATP biosynthetic process"/>
    <property type="evidence" value="ECO:0007669"/>
    <property type="project" value="TreeGrafter"/>
</dbReference>
<dbReference type="RefSeq" id="WP_147058483.1">
    <property type="nucleotide sequence ID" value="NZ_CP042437.1"/>
</dbReference>
<evidence type="ECO:0000313" key="3">
    <source>
        <dbReference type="EMBL" id="QEC79157.1"/>
    </source>
</evidence>
<evidence type="ECO:0000313" key="4">
    <source>
        <dbReference type="Proteomes" id="UP000321362"/>
    </source>
</evidence>
<dbReference type="KEGG" id="mgk:FSB76_25570"/>
<dbReference type="AlphaFoldDB" id="A0A5B8W6R9"/>
<dbReference type="PROSITE" id="PS00893">
    <property type="entry name" value="NUDIX_BOX"/>
    <property type="match status" value="1"/>
</dbReference>
<evidence type="ECO:0000256" key="1">
    <source>
        <dbReference type="ARBA" id="ARBA00022801"/>
    </source>
</evidence>
<dbReference type="GO" id="GO:0004081">
    <property type="term" value="F:bis(5'-nucleosyl)-tetraphosphatase (asymmetrical) activity"/>
    <property type="evidence" value="ECO:0007669"/>
    <property type="project" value="TreeGrafter"/>
</dbReference>
<dbReference type="GO" id="GO:0006167">
    <property type="term" value="P:AMP biosynthetic process"/>
    <property type="evidence" value="ECO:0007669"/>
    <property type="project" value="TreeGrafter"/>
</dbReference>
<dbReference type="Pfam" id="PF00293">
    <property type="entry name" value="NUDIX"/>
    <property type="match status" value="1"/>
</dbReference>
<dbReference type="Proteomes" id="UP000321362">
    <property type="component" value="Chromosome"/>
</dbReference>
<dbReference type="PROSITE" id="PS51462">
    <property type="entry name" value="NUDIX"/>
    <property type="match status" value="1"/>
</dbReference>
<keyword evidence="1" id="KW-0378">Hydrolase</keyword>
<dbReference type="CDD" id="cd04662">
    <property type="entry name" value="NUDIX_Hydrolase"/>
    <property type="match status" value="1"/>
</dbReference>
<gene>
    <name evidence="3" type="ORF">FSB76_25570</name>
</gene>
<accession>A0A5B8W6R9</accession>
<evidence type="ECO:0000259" key="2">
    <source>
        <dbReference type="PROSITE" id="PS51462"/>
    </source>
</evidence>
<dbReference type="Gene3D" id="3.90.79.10">
    <property type="entry name" value="Nucleoside Triphosphate Pyrophosphohydrolase"/>
    <property type="match status" value="1"/>
</dbReference>
<keyword evidence="4" id="KW-1185">Reference proteome</keyword>
<dbReference type="InterPro" id="IPR000086">
    <property type="entry name" value="NUDIX_hydrolase_dom"/>
</dbReference>
<dbReference type="EMBL" id="CP042437">
    <property type="protein sequence ID" value="QEC79157.1"/>
    <property type="molecule type" value="Genomic_DNA"/>
</dbReference>
<dbReference type="InterPro" id="IPR020084">
    <property type="entry name" value="NUDIX_hydrolase_CS"/>
</dbReference>
<organism evidence="3 4">
    <name type="scientific">Mucilaginibacter ginsenosidivorax</name>
    <dbReference type="NCBI Taxonomy" id="862126"/>
    <lineage>
        <taxon>Bacteria</taxon>
        <taxon>Pseudomonadati</taxon>
        <taxon>Bacteroidota</taxon>
        <taxon>Sphingobacteriia</taxon>
        <taxon>Sphingobacteriales</taxon>
        <taxon>Sphingobacteriaceae</taxon>
        <taxon>Mucilaginibacter</taxon>
    </lineage>
</organism>
<dbReference type="OrthoDB" id="954553at2"/>
<reference evidence="3 4" key="1">
    <citation type="journal article" date="2013" name="J. Microbiol.">
        <title>Mucilaginibacter ginsenosidivorax sp. nov., with ginsenoside converting activity isolated from sediment.</title>
        <authorList>
            <person name="Kim J.K."/>
            <person name="Choi T.E."/>
            <person name="Liu Q.M."/>
            <person name="Park H.Y."/>
            <person name="Yi T.H."/>
            <person name="Yoon M.H."/>
            <person name="Kim S.C."/>
            <person name="Im W.T."/>
        </authorList>
    </citation>
    <scope>NUCLEOTIDE SEQUENCE [LARGE SCALE GENOMIC DNA]</scope>
    <source>
        <strain evidence="3 4">KHI28</strain>
    </source>
</reference>
<dbReference type="SUPFAM" id="SSF55811">
    <property type="entry name" value="Nudix"/>
    <property type="match status" value="1"/>
</dbReference>
<feature type="domain" description="Nudix hydrolase" evidence="2">
    <location>
        <begin position="1"/>
        <end position="149"/>
    </location>
</feature>
<dbReference type="PANTHER" id="PTHR21340">
    <property type="entry name" value="DIADENOSINE 5,5-P1,P4-TETRAPHOSPHATE PYROPHOSPHOHYDROLASE MUTT"/>
    <property type="match status" value="1"/>
</dbReference>
<protein>
    <submittedName>
        <fullName evidence="3">NUDIX domain-containing protein</fullName>
    </submittedName>
</protein>
<sequence>MPRQSAGILLYRKLNNIIQVFLVHPGGPFWKNKDDGAWSIPKGEYESDEDPLEAAKREFYEETGQYIDGEFIALKPIKQKSGKIVQAYLVEGDIDAANIKSNLFEMEWPPKSGKMQSFPEVDRAGWFTIGEAKVKINMGQVGLVEELTNSPL</sequence>
<name>A0A5B8W6R9_9SPHI</name>
<dbReference type="InterPro" id="IPR015797">
    <property type="entry name" value="NUDIX_hydrolase-like_dom_sf"/>
</dbReference>